<gene>
    <name evidence="2" type="ORF">IRI77_01090</name>
</gene>
<sequence>MAPLVTGVVLLLHLAVLRLFCRAGADWVTVFGRDPGLACAFRAHTGHPCPGCGLTRAVILSVCGQWAQAFSLNPLGPWLVLGMLLFGLSLVWLGLTPNGRGQVERVLRVGGAAYAAVACVFWIGGWLWRLA</sequence>
<protein>
    <submittedName>
        <fullName evidence="2">DUF2752 domain-containing protein</fullName>
    </submittedName>
</protein>
<dbReference type="EMBL" id="CP063849">
    <property type="protein sequence ID" value="QOY91879.1"/>
    <property type="molecule type" value="Genomic_DNA"/>
</dbReference>
<dbReference type="Pfam" id="PF10825">
    <property type="entry name" value="DUF2752"/>
    <property type="match status" value="1"/>
</dbReference>
<feature type="transmembrane region" description="Helical" evidence="1">
    <location>
        <begin position="107"/>
        <end position="128"/>
    </location>
</feature>
<organism evidence="2 3">
    <name type="scientific">Paludibaculum fermentans</name>
    <dbReference type="NCBI Taxonomy" id="1473598"/>
    <lineage>
        <taxon>Bacteria</taxon>
        <taxon>Pseudomonadati</taxon>
        <taxon>Acidobacteriota</taxon>
        <taxon>Terriglobia</taxon>
        <taxon>Bryobacterales</taxon>
        <taxon>Bryobacteraceae</taxon>
        <taxon>Paludibaculum</taxon>
    </lineage>
</organism>
<keyword evidence="3" id="KW-1185">Reference proteome</keyword>
<keyword evidence="1" id="KW-1133">Transmembrane helix</keyword>
<evidence type="ECO:0000313" key="3">
    <source>
        <dbReference type="Proteomes" id="UP000593892"/>
    </source>
</evidence>
<accession>A0A7S7NY15</accession>
<feature type="transmembrane region" description="Helical" evidence="1">
    <location>
        <begin position="75"/>
        <end position="95"/>
    </location>
</feature>
<reference evidence="2 3" key="1">
    <citation type="submission" date="2020-10" db="EMBL/GenBank/DDBJ databases">
        <title>Complete genome sequence of Paludibaculum fermentans P105T, a facultatively anaerobic acidobacterium capable of dissimilatory Fe(III) reduction.</title>
        <authorList>
            <person name="Dedysh S.N."/>
            <person name="Beletsky A.V."/>
            <person name="Kulichevskaya I.S."/>
            <person name="Mardanov A.V."/>
            <person name="Ravin N.V."/>
        </authorList>
    </citation>
    <scope>NUCLEOTIDE SEQUENCE [LARGE SCALE GENOMIC DNA]</scope>
    <source>
        <strain evidence="2 3">P105</strain>
    </source>
</reference>
<dbReference type="KEGG" id="pfer:IRI77_01090"/>
<keyword evidence="1" id="KW-0472">Membrane</keyword>
<dbReference type="Proteomes" id="UP000593892">
    <property type="component" value="Chromosome"/>
</dbReference>
<evidence type="ECO:0000256" key="1">
    <source>
        <dbReference type="SAM" id="Phobius"/>
    </source>
</evidence>
<dbReference type="AlphaFoldDB" id="A0A7S7NY15"/>
<evidence type="ECO:0000313" key="2">
    <source>
        <dbReference type="EMBL" id="QOY91879.1"/>
    </source>
</evidence>
<proteinExistence type="predicted"/>
<dbReference type="InterPro" id="IPR021215">
    <property type="entry name" value="DUF2752"/>
</dbReference>
<keyword evidence="1" id="KW-0812">Transmembrane</keyword>
<name>A0A7S7NY15_PALFE</name>